<organism evidence="1 2">
    <name type="scientific">Araneus ventricosus</name>
    <name type="common">Orbweaver spider</name>
    <name type="synonym">Epeira ventricosa</name>
    <dbReference type="NCBI Taxonomy" id="182803"/>
    <lineage>
        <taxon>Eukaryota</taxon>
        <taxon>Metazoa</taxon>
        <taxon>Ecdysozoa</taxon>
        <taxon>Arthropoda</taxon>
        <taxon>Chelicerata</taxon>
        <taxon>Arachnida</taxon>
        <taxon>Araneae</taxon>
        <taxon>Araneomorphae</taxon>
        <taxon>Entelegynae</taxon>
        <taxon>Araneoidea</taxon>
        <taxon>Araneidae</taxon>
        <taxon>Araneus</taxon>
    </lineage>
</organism>
<dbReference type="OrthoDB" id="6628575at2759"/>
<protein>
    <recommendedName>
        <fullName evidence="3">Reverse transcriptase domain-containing protein</fullName>
    </recommendedName>
</protein>
<accession>A0A4Y2E8X8</accession>
<evidence type="ECO:0000313" key="1">
    <source>
        <dbReference type="EMBL" id="GBM25351.1"/>
    </source>
</evidence>
<dbReference type="EMBL" id="BGPR01000536">
    <property type="protein sequence ID" value="GBM25351.1"/>
    <property type="molecule type" value="Genomic_DNA"/>
</dbReference>
<name>A0A4Y2E8X8_ARAVE</name>
<keyword evidence="2" id="KW-1185">Reference proteome</keyword>
<proteinExistence type="predicted"/>
<evidence type="ECO:0000313" key="2">
    <source>
        <dbReference type="Proteomes" id="UP000499080"/>
    </source>
</evidence>
<dbReference type="Proteomes" id="UP000499080">
    <property type="component" value="Unassembled WGS sequence"/>
</dbReference>
<reference evidence="1 2" key="1">
    <citation type="journal article" date="2019" name="Sci. Rep.">
        <title>Orb-weaving spider Araneus ventricosus genome elucidates the spidroin gene catalogue.</title>
        <authorList>
            <person name="Kono N."/>
            <person name="Nakamura H."/>
            <person name="Ohtoshi R."/>
            <person name="Moran D.A.P."/>
            <person name="Shinohara A."/>
            <person name="Yoshida Y."/>
            <person name="Fujiwara M."/>
            <person name="Mori M."/>
            <person name="Tomita M."/>
            <person name="Arakawa K."/>
        </authorList>
    </citation>
    <scope>NUCLEOTIDE SEQUENCE [LARGE SCALE GENOMIC DNA]</scope>
</reference>
<comment type="caution">
    <text evidence="1">The sequence shown here is derived from an EMBL/GenBank/DDBJ whole genome shotgun (WGS) entry which is preliminary data.</text>
</comment>
<evidence type="ECO:0008006" key="3">
    <source>
        <dbReference type="Google" id="ProtNLM"/>
    </source>
</evidence>
<gene>
    <name evidence="1" type="ORF">AVEN_12295_1</name>
</gene>
<dbReference type="AlphaFoldDB" id="A0A4Y2E8X8"/>
<sequence>MSDFFETIEHDVECLVFADDIFIFCAHQSLEYITKKLQKTIENVYHGAHIGNYQSVQKKVLSQTSPARLFLIESTSLNGVRISWKESITFLGIHFSKRNQNRSILNSIRNKAIKRIDALKGIAFKHCGPRTRDLITLTDNGISSFFFYASQIINKLPESHMKACNIIQTKALRIALGVPQWTPNKVLLQMADQEILSEKIKRLSLQSFIKDSNKSQSTPFHPSIKKTLINSISFSQNRIRFF</sequence>